<dbReference type="EC" id="5.3.1.1" evidence="3"/>
<comment type="similarity">
    <text evidence="1 3">Belongs to the triosephosphate isomerase family.</text>
</comment>
<comment type="pathway">
    <text evidence="3">Carbohydrate biosynthesis; gluconeogenesis.</text>
</comment>
<dbReference type="Proteomes" id="UP000176282">
    <property type="component" value="Unassembled WGS sequence"/>
</dbReference>
<keyword evidence="3" id="KW-0963">Cytoplasm</keyword>
<dbReference type="GO" id="GO:0046166">
    <property type="term" value="P:glyceraldehyde-3-phosphate biosynthetic process"/>
    <property type="evidence" value="ECO:0007669"/>
    <property type="project" value="TreeGrafter"/>
</dbReference>
<comment type="pathway">
    <text evidence="3">Carbohydrate degradation; glycolysis; D-glyceraldehyde 3-phosphate from glycerone phosphate: step 1/1.</text>
</comment>
<keyword evidence="2 3" id="KW-0413">Isomerase</keyword>
<accession>A0A1F6M0U0</accession>
<dbReference type="SUPFAM" id="SSF51351">
    <property type="entry name" value="Triosephosphate isomerase (TIM)"/>
    <property type="match status" value="1"/>
</dbReference>
<dbReference type="GO" id="GO:0006096">
    <property type="term" value="P:glycolytic process"/>
    <property type="evidence" value="ECO:0007669"/>
    <property type="project" value="UniProtKB-UniRule"/>
</dbReference>
<dbReference type="AlphaFoldDB" id="A0A1F6M0U0"/>
<name>A0A1F6M0U0_9BACT</name>
<dbReference type="PANTHER" id="PTHR21139:SF42">
    <property type="entry name" value="TRIOSEPHOSPHATE ISOMERASE"/>
    <property type="match status" value="1"/>
</dbReference>
<reference evidence="4 5" key="1">
    <citation type="journal article" date="2016" name="Nat. Commun.">
        <title>Thousands of microbial genomes shed light on interconnected biogeochemical processes in an aquifer system.</title>
        <authorList>
            <person name="Anantharaman K."/>
            <person name="Brown C.T."/>
            <person name="Hug L.A."/>
            <person name="Sharon I."/>
            <person name="Castelle C.J."/>
            <person name="Probst A.J."/>
            <person name="Thomas B.C."/>
            <person name="Singh A."/>
            <person name="Wilkins M.J."/>
            <person name="Karaoz U."/>
            <person name="Brodie E.L."/>
            <person name="Williams K.H."/>
            <person name="Hubbard S.S."/>
            <person name="Banfield J.F."/>
        </authorList>
    </citation>
    <scope>NUCLEOTIDE SEQUENCE [LARGE SCALE GENOMIC DNA]</scope>
</reference>
<dbReference type="PANTHER" id="PTHR21139">
    <property type="entry name" value="TRIOSEPHOSPHATE ISOMERASE"/>
    <property type="match status" value="1"/>
</dbReference>
<keyword evidence="3" id="KW-0324">Glycolysis</keyword>
<dbReference type="UniPathway" id="UPA00138"/>
<dbReference type="InterPro" id="IPR013785">
    <property type="entry name" value="Aldolase_TIM"/>
</dbReference>
<dbReference type="PROSITE" id="PS51440">
    <property type="entry name" value="TIM_2"/>
    <property type="match status" value="1"/>
</dbReference>
<proteinExistence type="inferred from homology"/>
<dbReference type="GO" id="GO:0004807">
    <property type="term" value="F:triose-phosphate isomerase activity"/>
    <property type="evidence" value="ECO:0007669"/>
    <property type="project" value="UniProtKB-UniRule"/>
</dbReference>
<dbReference type="CDD" id="cd00311">
    <property type="entry name" value="TIM"/>
    <property type="match status" value="1"/>
</dbReference>
<dbReference type="STRING" id="1798680.A3J66_03810"/>
<evidence type="ECO:0000256" key="1">
    <source>
        <dbReference type="ARBA" id="ARBA00007422"/>
    </source>
</evidence>
<dbReference type="Gene3D" id="3.20.20.70">
    <property type="entry name" value="Aldolase class I"/>
    <property type="match status" value="1"/>
</dbReference>
<comment type="caution">
    <text evidence="4">The sequence shown here is derived from an EMBL/GenBank/DDBJ whole genome shotgun (WGS) entry which is preliminary data.</text>
</comment>
<dbReference type="InterPro" id="IPR000652">
    <property type="entry name" value="Triosephosphate_isomerase"/>
</dbReference>
<dbReference type="InterPro" id="IPR035990">
    <property type="entry name" value="TIM_sf"/>
</dbReference>
<dbReference type="GO" id="GO:0019563">
    <property type="term" value="P:glycerol catabolic process"/>
    <property type="evidence" value="ECO:0007669"/>
    <property type="project" value="TreeGrafter"/>
</dbReference>
<gene>
    <name evidence="4" type="ORF">A3J66_03810</name>
</gene>
<comment type="catalytic activity">
    <reaction evidence="3">
        <text>D-glyceraldehyde 3-phosphate = dihydroxyacetone phosphate</text>
        <dbReference type="Rhea" id="RHEA:18585"/>
        <dbReference type="ChEBI" id="CHEBI:57642"/>
        <dbReference type="ChEBI" id="CHEBI:59776"/>
        <dbReference type="EC" id="5.3.1.1"/>
    </reaction>
</comment>
<dbReference type="EMBL" id="MFQB01000051">
    <property type="protein sequence ID" value="OGH65256.1"/>
    <property type="molecule type" value="Genomic_DNA"/>
</dbReference>
<evidence type="ECO:0000256" key="2">
    <source>
        <dbReference type="ARBA" id="ARBA00023235"/>
    </source>
</evidence>
<evidence type="ECO:0000313" key="5">
    <source>
        <dbReference type="Proteomes" id="UP000176282"/>
    </source>
</evidence>
<comment type="subcellular location">
    <subcellularLocation>
        <location evidence="3">Cytoplasm</location>
    </subcellularLocation>
</comment>
<dbReference type="UniPathway" id="UPA00109">
    <property type="reaction ID" value="UER00189"/>
</dbReference>
<dbReference type="NCBIfam" id="TIGR00419">
    <property type="entry name" value="tim"/>
    <property type="match status" value="1"/>
</dbReference>
<protein>
    <recommendedName>
        <fullName evidence="3">Triosephosphate isomerase</fullName>
        <ecNumber evidence="3">5.3.1.1</ecNumber>
    </recommendedName>
</protein>
<organism evidence="4 5">
    <name type="scientific">Candidatus Magasanikbacteria bacterium RIFCSPHIGHO2_02_FULL_47_14</name>
    <dbReference type="NCBI Taxonomy" id="1798680"/>
    <lineage>
        <taxon>Bacteria</taxon>
        <taxon>Candidatus Magasanikiibacteriota</taxon>
    </lineage>
</organism>
<dbReference type="Pfam" id="PF00121">
    <property type="entry name" value="TIM"/>
    <property type="match status" value="1"/>
</dbReference>
<comment type="subunit">
    <text evidence="3">Homodimer.</text>
</comment>
<sequence length="253" mass="27641">MKYIFANWKMYITAEESRKLAHEVATCSFDPQALSLAIFPSMIVLSEIERLFEGSGVAVGAQNVAWSHQGAYTGAVSAFLCKEAGCRYALVGHSERRYIFGENHEDVRKKIEACFDVGLTPVLCIGETKEDMEEKKREYRLKKQLMSALEGLSVPKSGFIVAYEPVWAIAQSGIGTPCTPAEAESVHQWIKAELAQYTTDAVPVLYGGSVDTNNVVSYLTRSTIDGVLVGSASTRAESFLPLLKAATALQINS</sequence>
<keyword evidence="3" id="KW-0312">Gluconeogenesis</keyword>
<dbReference type="GO" id="GO:0006094">
    <property type="term" value="P:gluconeogenesis"/>
    <property type="evidence" value="ECO:0007669"/>
    <property type="project" value="UniProtKB-UniPathway"/>
</dbReference>
<dbReference type="GO" id="GO:0005829">
    <property type="term" value="C:cytosol"/>
    <property type="evidence" value="ECO:0007669"/>
    <property type="project" value="TreeGrafter"/>
</dbReference>
<evidence type="ECO:0000313" key="4">
    <source>
        <dbReference type="EMBL" id="OGH65256.1"/>
    </source>
</evidence>
<evidence type="ECO:0000256" key="3">
    <source>
        <dbReference type="RuleBase" id="RU363013"/>
    </source>
</evidence>